<evidence type="ECO:0000313" key="3">
    <source>
        <dbReference type="EMBL" id="CAB4742829.1"/>
    </source>
</evidence>
<evidence type="ECO:0000259" key="1">
    <source>
        <dbReference type="Pfam" id="PF01796"/>
    </source>
</evidence>
<dbReference type="EMBL" id="CAEZYR010000041">
    <property type="protein sequence ID" value="CAB4742829.1"/>
    <property type="molecule type" value="Genomic_DNA"/>
</dbReference>
<proteinExistence type="predicted"/>
<dbReference type="EMBL" id="CAFBMH010000103">
    <property type="protein sequence ID" value="CAB4923963.1"/>
    <property type="molecule type" value="Genomic_DNA"/>
</dbReference>
<dbReference type="Pfam" id="PF12172">
    <property type="entry name" value="zf-ChsH2"/>
    <property type="match status" value="1"/>
</dbReference>
<accession>A0A6J7PXG8</accession>
<evidence type="ECO:0000313" key="5">
    <source>
        <dbReference type="EMBL" id="CAB4923963.1"/>
    </source>
</evidence>
<evidence type="ECO:0000313" key="4">
    <source>
        <dbReference type="EMBL" id="CAB4835747.1"/>
    </source>
</evidence>
<sequence>MTDWVKPLPLPDNVSAPYWAAAREGRLLVQECPQCGNRQWYPRALCTRCAAEPEWLECTGRGVVYTYCVIRQMGTAGFRDEVPYVVAMVELDEGPRVMGNVIGVDIAEVHIGLAVEAEFIAVADDIGIPQWRPLPNH</sequence>
<dbReference type="InterPro" id="IPR012340">
    <property type="entry name" value="NA-bd_OB-fold"/>
</dbReference>
<gene>
    <name evidence="3" type="ORF">UFOPK2754_01296</name>
    <name evidence="4" type="ORF">UFOPK3139_02611</name>
    <name evidence="5" type="ORF">UFOPK3543_02251</name>
    <name evidence="6" type="ORF">UFOPK3967_02185</name>
</gene>
<dbReference type="PANTHER" id="PTHR34075">
    <property type="entry name" value="BLR3430 PROTEIN"/>
    <property type="match status" value="1"/>
</dbReference>
<protein>
    <submittedName>
        <fullName evidence="6">Unannotated protein</fullName>
    </submittedName>
</protein>
<dbReference type="Gene3D" id="6.10.30.10">
    <property type="match status" value="1"/>
</dbReference>
<feature type="domain" description="ChsH2 C-terminal OB-fold" evidence="1">
    <location>
        <begin position="55"/>
        <end position="119"/>
    </location>
</feature>
<dbReference type="AlphaFoldDB" id="A0A6J7PXG8"/>
<dbReference type="InterPro" id="IPR052513">
    <property type="entry name" value="Thioester_dehydratase-like"/>
</dbReference>
<evidence type="ECO:0000259" key="2">
    <source>
        <dbReference type="Pfam" id="PF12172"/>
    </source>
</evidence>
<dbReference type="PANTHER" id="PTHR34075:SF5">
    <property type="entry name" value="BLR3430 PROTEIN"/>
    <property type="match status" value="1"/>
</dbReference>
<reference evidence="6" key="1">
    <citation type="submission" date="2020-05" db="EMBL/GenBank/DDBJ databases">
        <authorList>
            <person name="Chiriac C."/>
            <person name="Salcher M."/>
            <person name="Ghai R."/>
            <person name="Kavagutti S V."/>
        </authorList>
    </citation>
    <scope>NUCLEOTIDE SEQUENCE</scope>
</reference>
<dbReference type="SUPFAM" id="SSF50249">
    <property type="entry name" value="Nucleic acid-binding proteins"/>
    <property type="match status" value="1"/>
</dbReference>
<dbReference type="EMBL" id="CAFABA010000143">
    <property type="protein sequence ID" value="CAB4835747.1"/>
    <property type="molecule type" value="Genomic_DNA"/>
</dbReference>
<feature type="domain" description="ChsH2 rubredoxin-like zinc ribbon" evidence="2">
    <location>
        <begin position="19"/>
        <end position="51"/>
    </location>
</feature>
<dbReference type="InterPro" id="IPR002878">
    <property type="entry name" value="ChsH2_C"/>
</dbReference>
<dbReference type="Pfam" id="PF01796">
    <property type="entry name" value="OB_ChsH2_C"/>
    <property type="match status" value="1"/>
</dbReference>
<dbReference type="InterPro" id="IPR022002">
    <property type="entry name" value="ChsH2_Znr"/>
</dbReference>
<organism evidence="6">
    <name type="scientific">freshwater metagenome</name>
    <dbReference type="NCBI Taxonomy" id="449393"/>
    <lineage>
        <taxon>unclassified sequences</taxon>
        <taxon>metagenomes</taxon>
        <taxon>ecological metagenomes</taxon>
    </lineage>
</organism>
<evidence type="ECO:0000313" key="6">
    <source>
        <dbReference type="EMBL" id="CAB5010067.1"/>
    </source>
</evidence>
<dbReference type="EMBL" id="CAFBOS010000156">
    <property type="protein sequence ID" value="CAB5010067.1"/>
    <property type="molecule type" value="Genomic_DNA"/>
</dbReference>
<name>A0A6J7PXG8_9ZZZZ</name>